<dbReference type="OrthoDB" id="1055762at2"/>
<keyword evidence="1" id="KW-0732">Signal</keyword>
<reference evidence="4 5" key="1">
    <citation type="submission" date="2019-08" db="EMBL/GenBank/DDBJ databases">
        <title>Genome of Luteibaculum oceani JCM 18817.</title>
        <authorList>
            <person name="Bowman J.P."/>
        </authorList>
    </citation>
    <scope>NUCLEOTIDE SEQUENCE [LARGE SCALE GENOMIC DNA]</scope>
    <source>
        <strain evidence="4 5">JCM 18817</strain>
    </source>
</reference>
<feature type="domain" description="Secretion system C-terminal sorting" evidence="3">
    <location>
        <begin position="1151"/>
        <end position="1225"/>
    </location>
</feature>
<feature type="compositionally biased region" description="Pro residues" evidence="2">
    <location>
        <begin position="170"/>
        <end position="181"/>
    </location>
</feature>
<keyword evidence="5" id="KW-1185">Reference proteome</keyword>
<evidence type="ECO:0000313" key="5">
    <source>
        <dbReference type="Proteomes" id="UP000321168"/>
    </source>
</evidence>
<evidence type="ECO:0000256" key="1">
    <source>
        <dbReference type="ARBA" id="ARBA00022729"/>
    </source>
</evidence>
<dbReference type="Proteomes" id="UP000321168">
    <property type="component" value="Unassembled WGS sequence"/>
</dbReference>
<evidence type="ECO:0000313" key="4">
    <source>
        <dbReference type="EMBL" id="TXC78585.1"/>
    </source>
</evidence>
<organism evidence="4 5">
    <name type="scientific">Luteibaculum oceani</name>
    <dbReference type="NCBI Taxonomy" id="1294296"/>
    <lineage>
        <taxon>Bacteria</taxon>
        <taxon>Pseudomonadati</taxon>
        <taxon>Bacteroidota</taxon>
        <taxon>Flavobacteriia</taxon>
        <taxon>Flavobacteriales</taxon>
        <taxon>Luteibaculaceae</taxon>
        <taxon>Luteibaculum</taxon>
    </lineage>
</organism>
<protein>
    <submittedName>
        <fullName evidence="4">T9SS type A sorting domain-containing protein</fullName>
    </submittedName>
</protein>
<feature type="region of interest" description="Disordered" evidence="2">
    <location>
        <begin position="150"/>
        <end position="199"/>
    </location>
</feature>
<proteinExistence type="predicted"/>
<sequence>MLLKDYFKFSLILIFLFQIDLSKAQTNWLCSPPSGEDRGMYVNDFIHNMRYSYGFTNNGSQSPSTVIFHNEDRADFDLSILGNPDKENALLFYAEKNQIDYLILYNTSGIFRYENSHLLSKYEDLLADFIQRAGPDIRVGLSFGPEFTEFEGGNYDEAPSDGFSQGGGTPPGPPIPEPPISGDPENPTEEPAINLNELESGNTRVSKVEIIEALGGDTLFDGWPILQDIMTNTPDAELTINHEIYALSRMYSWVKHARDNVVNDDVKVPSEATTGGDDDEENPLPGGNYRKSFSVPFLVTEYEWWHIDPNNGVDYSNREKKRQDEVFKNGFVDKIGRKRASFKSILQAMYAFRTGDNSIVDQIYVYQGYFPKDVNDVLNDSAGYPPLYFDWAGDIINWSDRVLAVNYTNDPSKIGFDEPYLILHELFAKQSKVIRKKYDFTNLLSAQNGHFYDHKRETNYAPAEGIGTFLSRKYSIARVEGLARYAWDSLKTENRFSDDYDANYFKYKGSAWFSYQIMPYPFYKRGNTKSDNRIQKGGTKSIVDLFHNYYTNNSTAIDFEVYYVDDGVDEALANTDSRKFDIYSTRDFDIDTTKMMSFSNKRFSLPPDNKYYYLEHEDDNSCKFTSVPVGVFKYNNDLYIRDFEKGDSGGENQPRSKQGVWKSPDISITNTTFTSNNVEREGYGPTGRNKVRVTIHNKKGGQDYYYKENTYRLDLFWTLFTPGSPWPLQWINNRRPSDGKIVGDRINITPIYLNKDIPAGRSETFVYEWDPSEFGIDPTIDPDPHICITARLVRSENPSNSYGMTYQEQDQYDENAFNNNSYAYKNVRFINNGSVSGTASSNGNLINDDFQYDAGNEIEIPDFTSSNLRSSGRIYFSNTKADTSFHRLDFNLQSNSNGKTILDYGRVFMELNGSIYDKWKQGNMRSSGIQQIGGIPDISERLRLLEITNNAGFLDSMLFFPFEFENFRLLFLSDTLEFGLDTVEVQFKQSSAMAGTTLSSMGGASVLFTTANCPAPKLDYALVNSDGVITISNSGEFSNASFTWYSGDSLLTNDSLSYLIPHDSGSFFVEASFTHGCISRSDTITILEEEPGSIVIDRNSGAPTKFLADMGSESEVEDGIEKTEIYRDNFLDSSSLRNQPEEDKGELYFSVFPNPVSDVIRVVVSGTRLNEDFTVNIFDVNGKLVMTKHVNETKVGDKTVTNMDVSNMEPSSYLIKVVTEQGQIKSMPIIKK</sequence>
<dbReference type="Pfam" id="PF18962">
    <property type="entry name" value="Por_Secre_tail"/>
    <property type="match status" value="1"/>
</dbReference>
<evidence type="ECO:0000259" key="3">
    <source>
        <dbReference type="Pfam" id="PF18962"/>
    </source>
</evidence>
<gene>
    <name evidence="4" type="ORF">FRX97_07665</name>
</gene>
<name>A0A5C6V4W0_9FLAO</name>
<evidence type="ECO:0000256" key="2">
    <source>
        <dbReference type="SAM" id="MobiDB-lite"/>
    </source>
</evidence>
<dbReference type="NCBIfam" id="TIGR04183">
    <property type="entry name" value="Por_Secre_tail"/>
    <property type="match status" value="1"/>
</dbReference>
<dbReference type="RefSeq" id="WP_147014612.1">
    <property type="nucleotide sequence ID" value="NZ_VORB01000006.1"/>
</dbReference>
<dbReference type="InterPro" id="IPR026444">
    <property type="entry name" value="Secre_tail"/>
</dbReference>
<feature type="region of interest" description="Disordered" evidence="2">
    <location>
        <begin position="265"/>
        <end position="287"/>
    </location>
</feature>
<comment type="caution">
    <text evidence="4">The sequence shown here is derived from an EMBL/GenBank/DDBJ whole genome shotgun (WGS) entry which is preliminary data.</text>
</comment>
<dbReference type="AlphaFoldDB" id="A0A5C6V4W0"/>
<dbReference type="EMBL" id="VORB01000006">
    <property type="protein sequence ID" value="TXC78585.1"/>
    <property type="molecule type" value="Genomic_DNA"/>
</dbReference>
<accession>A0A5C6V4W0</accession>